<protein>
    <submittedName>
        <fullName evidence="5">Amino acid ABC transporter substrate-binding protein</fullName>
    </submittedName>
</protein>
<dbReference type="EMBL" id="PNRE01000100">
    <property type="protein sequence ID" value="PMR67144.1"/>
    <property type="molecule type" value="Genomic_DNA"/>
</dbReference>
<reference evidence="5 6" key="1">
    <citation type="submission" date="2018-01" db="EMBL/GenBank/DDBJ databases">
        <title>Halomonas endophytica sp. nov., isolated from storage liquid in the stems of Populus euphratica.</title>
        <authorList>
            <person name="Chen C."/>
        </authorList>
    </citation>
    <scope>NUCLEOTIDE SEQUENCE [LARGE SCALE GENOMIC DNA]</scope>
    <source>
        <strain evidence="5 6">DSM 26881</strain>
    </source>
</reference>
<evidence type="ECO:0000313" key="5">
    <source>
        <dbReference type="EMBL" id="PMR67144.1"/>
    </source>
</evidence>
<evidence type="ECO:0000313" key="6">
    <source>
        <dbReference type="Proteomes" id="UP000235346"/>
    </source>
</evidence>
<dbReference type="OrthoDB" id="9768183at2"/>
<evidence type="ECO:0000256" key="3">
    <source>
        <dbReference type="SAM" id="SignalP"/>
    </source>
</evidence>
<organism evidence="5 6">
    <name type="scientific">Halomonas heilongjiangensis</name>
    <dbReference type="NCBI Taxonomy" id="1387883"/>
    <lineage>
        <taxon>Bacteria</taxon>
        <taxon>Pseudomonadati</taxon>
        <taxon>Pseudomonadota</taxon>
        <taxon>Gammaproteobacteria</taxon>
        <taxon>Oceanospirillales</taxon>
        <taxon>Halomonadaceae</taxon>
        <taxon>Halomonas</taxon>
    </lineage>
</organism>
<accession>A0A2N7TG24</accession>
<sequence length="275" mass="30160">MNKLNRLHSFAAVCCAATLGLTYASSAVAAETTWERVKDAGALRCGAAIATPYVMKDPRTNTYNGFFVEMCREFAEHLGVEATFVDTNWDNIVAGAQSGRWDLSMALNETPERARAVAFSEPVSYYQVSFLYNKDNPKLSEGVNDLADIDKADITIAVMSGTVQDKAVTERTENANIMRLPGMDETRLAVMSRRADVLADANDTNLLFHHANPDWSVVMTPNPPIAPQGVAFGMNQSTPEADIQELNEFIIEKKEAGEIEGMIEEAAQLAVQQME</sequence>
<evidence type="ECO:0000256" key="1">
    <source>
        <dbReference type="ARBA" id="ARBA00010333"/>
    </source>
</evidence>
<feature type="signal peptide" evidence="3">
    <location>
        <begin position="1"/>
        <end position="29"/>
    </location>
</feature>
<feature type="domain" description="Solute-binding protein family 3/N-terminal" evidence="4">
    <location>
        <begin position="42"/>
        <end position="266"/>
    </location>
</feature>
<dbReference type="Gene3D" id="3.40.190.10">
    <property type="entry name" value="Periplasmic binding protein-like II"/>
    <property type="match status" value="2"/>
</dbReference>
<keyword evidence="6" id="KW-1185">Reference proteome</keyword>
<dbReference type="InterPro" id="IPR001638">
    <property type="entry name" value="Solute-binding_3/MltF_N"/>
</dbReference>
<evidence type="ECO:0000259" key="4">
    <source>
        <dbReference type="SMART" id="SM00062"/>
    </source>
</evidence>
<keyword evidence="2 3" id="KW-0732">Signal</keyword>
<evidence type="ECO:0000256" key="2">
    <source>
        <dbReference type="ARBA" id="ARBA00022729"/>
    </source>
</evidence>
<name>A0A2N7TG24_9GAMM</name>
<dbReference type="PANTHER" id="PTHR35936">
    <property type="entry name" value="MEMBRANE-BOUND LYTIC MUREIN TRANSGLYCOSYLASE F"/>
    <property type="match status" value="1"/>
</dbReference>
<dbReference type="Pfam" id="PF00497">
    <property type="entry name" value="SBP_bac_3"/>
    <property type="match status" value="1"/>
</dbReference>
<dbReference type="SMART" id="SM00062">
    <property type="entry name" value="PBPb"/>
    <property type="match status" value="1"/>
</dbReference>
<dbReference type="RefSeq" id="WP_102629805.1">
    <property type="nucleotide sequence ID" value="NZ_PDOH01000049.1"/>
</dbReference>
<dbReference type="AlphaFoldDB" id="A0A2N7TG24"/>
<feature type="chain" id="PRO_5014983252" evidence="3">
    <location>
        <begin position="30"/>
        <end position="275"/>
    </location>
</feature>
<comment type="similarity">
    <text evidence="1">Belongs to the bacterial solute-binding protein 3 family.</text>
</comment>
<gene>
    <name evidence="5" type="ORF">C1H66_20935</name>
</gene>
<proteinExistence type="inferred from homology"/>
<dbReference type="Proteomes" id="UP000235346">
    <property type="component" value="Unassembled WGS sequence"/>
</dbReference>
<comment type="caution">
    <text evidence="5">The sequence shown here is derived from an EMBL/GenBank/DDBJ whole genome shotgun (WGS) entry which is preliminary data.</text>
</comment>
<dbReference type="SUPFAM" id="SSF53850">
    <property type="entry name" value="Periplasmic binding protein-like II"/>
    <property type="match status" value="1"/>
</dbReference>
<dbReference type="PANTHER" id="PTHR35936:SF17">
    <property type="entry name" value="ARGININE-BINDING EXTRACELLULAR PROTEIN ARTP"/>
    <property type="match status" value="1"/>
</dbReference>